<gene>
    <name evidence="1" type="ORF">CLV54_2645</name>
</gene>
<name>A0A2M9BUR6_9MICO</name>
<dbReference type="PANTHER" id="PTHR31891:SF1">
    <property type="entry name" value="FORMAMIDASE C869.04-RELATED"/>
    <property type="match status" value="1"/>
</dbReference>
<reference evidence="1 2" key="1">
    <citation type="submission" date="2017-11" db="EMBL/GenBank/DDBJ databases">
        <title>Genomic Encyclopedia of Archaeal and Bacterial Type Strains, Phase II (KMG-II): From Individual Species to Whole Genera.</title>
        <authorList>
            <person name="Goeker M."/>
        </authorList>
    </citation>
    <scope>NUCLEOTIDE SEQUENCE [LARGE SCALE GENOMIC DNA]</scope>
    <source>
        <strain evidence="1 2">DSM 25625</strain>
    </source>
</reference>
<organism evidence="1 2">
    <name type="scientific">Compostimonas suwonensis</name>
    <dbReference type="NCBI Taxonomy" id="1048394"/>
    <lineage>
        <taxon>Bacteria</taxon>
        <taxon>Bacillati</taxon>
        <taxon>Actinomycetota</taxon>
        <taxon>Actinomycetes</taxon>
        <taxon>Micrococcales</taxon>
        <taxon>Microbacteriaceae</taxon>
        <taxon>Compostimonas</taxon>
    </lineage>
</organism>
<sequence length="308" mass="33051">MATYEVPGIVNRLWTTAHEPVLTIDDGDVLAFELQEAGGGQYDDFRNGDEVPPTDLDRFYPLAGPIMINGAEPGDVVELAPLEYSTGDWGWTSILPGMGLLPDDFSEPHLHRWDLSAPGGADYKGIATIPLRPFCGVMGLTPVTDEPLSVIPPGRFGGNVDCRDLTVGTRVFLPVQTTGARLMFGDPHAAQGDGEVCLSAIEASMSGVMRVRLHKGRTIQAPQFQTAGPLRSGIDDQGYYATMGVASDLMSAAQDAVRFMIEHLAGRYGIDPVDAYLLCSVAGDLKISEVVDAPNWVVTAYLPLSIMN</sequence>
<evidence type="ECO:0000313" key="1">
    <source>
        <dbReference type="EMBL" id="PJJ61695.1"/>
    </source>
</evidence>
<protein>
    <submittedName>
        <fullName evidence="1">Acetamidase/formamidase</fullName>
    </submittedName>
</protein>
<proteinExistence type="predicted"/>
<dbReference type="GO" id="GO:0016811">
    <property type="term" value="F:hydrolase activity, acting on carbon-nitrogen (but not peptide) bonds, in linear amides"/>
    <property type="evidence" value="ECO:0007669"/>
    <property type="project" value="InterPro"/>
</dbReference>
<dbReference type="PANTHER" id="PTHR31891">
    <property type="entry name" value="FORMAMIDASE C869.04-RELATED"/>
    <property type="match status" value="1"/>
</dbReference>
<dbReference type="EMBL" id="PGFB01000004">
    <property type="protein sequence ID" value="PJJ61695.1"/>
    <property type="molecule type" value="Genomic_DNA"/>
</dbReference>
<dbReference type="RefSeq" id="WP_100345400.1">
    <property type="nucleotide sequence ID" value="NZ_PGFB01000004.1"/>
</dbReference>
<dbReference type="Proteomes" id="UP000230161">
    <property type="component" value="Unassembled WGS sequence"/>
</dbReference>
<comment type="caution">
    <text evidence="1">The sequence shown here is derived from an EMBL/GenBank/DDBJ whole genome shotgun (WGS) entry which is preliminary data.</text>
</comment>
<evidence type="ECO:0000313" key="2">
    <source>
        <dbReference type="Proteomes" id="UP000230161"/>
    </source>
</evidence>
<accession>A0A2M9BUR6</accession>
<dbReference type="SUPFAM" id="SSF141130">
    <property type="entry name" value="Acetamidase/Formamidase-like"/>
    <property type="match status" value="1"/>
</dbReference>
<dbReference type="InterPro" id="IPR004304">
    <property type="entry name" value="FmdA_AmdA"/>
</dbReference>
<dbReference type="Gene3D" id="2.60.120.580">
    <property type="entry name" value="Acetamidase/Formamidase-like domains"/>
    <property type="match status" value="2"/>
</dbReference>
<dbReference type="OrthoDB" id="9785236at2"/>
<dbReference type="Gene3D" id="3.10.28.20">
    <property type="entry name" value="Acetamidase/Formamidase-like domains"/>
    <property type="match status" value="1"/>
</dbReference>
<dbReference type="Pfam" id="PF03069">
    <property type="entry name" value="FmdA_AmdA"/>
    <property type="match status" value="2"/>
</dbReference>
<dbReference type="AlphaFoldDB" id="A0A2M9BUR6"/>
<keyword evidence="2" id="KW-1185">Reference proteome</keyword>